<organism evidence="1">
    <name type="scientific">marine sediment metagenome</name>
    <dbReference type="NCBI Taxonomy" id="412755"/>
    <lineage>
        <taxon>unclassified sequences</taxon>
        <taxon>metagenomes</taxon>
        <taxon>ecological metagenomes</taxon>
    </lineage>
</organism>
<sequence length="251" mass="28708">MTEIKEILLRIASGYPIRSISRSLGIHRDTIKNYISISLKLGVDPKKDSITDELVKKIKSRLAGKSKPVTIPRDDILLPHKDRIETYLEKGIKGSKIMTLLARDGIVVGSSSFYRFINSNCQSYIRKNITVRLPETEPGKYSQADFGYMGRIWDEATRRNRKTYALILTLCHCRHMYVYLTFTQDTRAVTQGFEAAWDYFGGITEIVIIDNMKPAIDKADRYSPRVNRQFLEYAQDRGFIVDPAYSGHAKG</sequence>
<protein>
    <submittedName>
        <fullName evidence="1">Uncharacterized protein</fullName>
    </submittedName>
</protein>
<reference evidence="1" key="1">
    <citation type="journal article" date="2014" name="Front. Microbiol.">
        <title>High frequency of phylogenetically diverse reductive dehalogenase-homologous genes in deep subseafloor sedimentary metagenomes.</title>
        <authorList>
            <person name="Kawai M."/>
            <person name="Futagami T."/>
            <person name="Toyoda A."/>
            <person name="Takaki Y."/>
            <person name="Nishi S."/>
            <person name="Hori S."/>
            <person name="Arai W."/>
            <person name="Tsubouchi T."/>
            <person name="Morono Y."/>
            <person name="Uchiyama I."/>
            <person name="Ito T."/>
            <person name="Fujiyama A."/>
            <person name="Inagaki F."/>
            <person name="Takami H."/>
        </authorList>
    </citation>
    <scope>NUCLEOTIDE SEQUENCE</scope>
    <source>
        <strain evidence="1">Expedition CK06-06</strain>
    </source>
</reference>
<dbReference type="AlphaFoldDB" id="X1T6N1"/>
<dbReference type="PANTHER" id="PTHR35004:SF8">
    <property type="entry name" value="TRANSPOSASE RV3428C-RELATED"/>
    <property type="match status" value="1"/>
</dbReference>
<gene>
    <name evidence="1" type="ORF">S12H4_29933</name>
</gene>
<comment type="caution">
    <text evidence="1">The sequence shown here is derived from an EMBL/GenBank/DDBJ whole genome shotgun (WGS) entry which is preliminary data.</text>
</comment>
<accession>X1T6N1</accession>
<dbReference type="PANTHER" id="PTHR35004">
    <property type="entry name" value="TRANSPOSASE RV3428C-RELATED"/>
    <property type="match status" value="1"/>
</dbReference>
<proteinExistence type="predicted"/>
<evidence type="ECO:0000313" key="1">
    <source>
        <dbReference type="EMBL" id="GAJ00978.1"/>
    </source>
</evidence>
<dbReference type="EMBL" id="BARW01017306">
    <property type="protein sequence ID" value="GAJ00978.1"/>
    <property type="molecule type" value="Genomic_DNA"/>
</dbReference>
<name>X1T6N1_9ZZZZ</name>
<feature type="non-terminal residue" evidence="1">
    <location>
        <position position="251"/>
    </location>
</feature>